<dbReference type="AlphaFoldDB" id="A0A8A7K6N3"/>
<dbReference type="Gene3D" id="1.20.1250.20">
    <property type="entry name" value="MFS general substrate transporter like domains"/>
    <property type="match status" value="1"/>
</dbReference>
<feature type="transmembrane region" description="Helical" evidence="7">
    <location>
        <begin position="47"/>
        <end position="67"/>
    </location>
</feature>
<feature type="domain" description="Major facilitator superfamily (MFS) profile" evidence="8">
    <location>
        <begin position="12"/>
        <end position="384"/>
    </location>
</feature>
<dbReference type="KEGG" id="ifn:GM661_05320"/>
<keyword evidence="2" id="KW-0813">Transport</keyword>
<evidence type="ECO:0000256" key="4">
    <source>
        <dbReference type="ARBA" id="ARBA00022692"/>
    </source>
</evidence>
<accession>A0A8A7K6N3</accession>
<dbReference type="InterPro" id="IPR050189">
    <property type="entry name" value="MFS_Efflux_Transporters"/>
</dbReference>
<dbReference type="PANTHER" id="PTHR43124:SF3">
    <property type="entry name" value="CHLORAMPHENICOL EFFLUX PUMP RV0191"/>
    <property type="match status" value="1"/>
</dbReference>
<dbReference type="InterPro" id="IPR011701">
    <property type="entry name" value="MFS"/>
</dbReference>
<dbReference type="RefSeq" id="WP_230869070.1">
    <property type="nucleotide sequence ID" value="NZ_CP046640.1"/>
</dbReference>
<dbReference type="Pfam" id="PF07690">
    <property type="entry name" value="MFS_1"/>
    <property type="match status" value="1"/>
</dbReference>
<feature type="transmembrane region" description="Helical" evidence="7">
    <location>
        <begin position="12"/>
        <end position="35"/>
    </location>
</feature>
<dbReference type="EMBL" id="CP046640">
    <property type="protein sequence ID" value="QTL97443.1"/>
    <property type="molecule type" value="Genomic_DNA"/>
</dbReference>
<keyword evidence="10" id="KW-1185">Reference proteome</keyword>
<dbReference type="GO" id="GO:0005886">
    <property type="term" value="C:plasma membrane"/>
    <property type="evidence" value="ECO:0007669"/>
    <property type="project" value="UniProtKB-SubCell"/>
</dbReference>
<name>A0A8A7K6N3_9FIRM</name>
<feature type="transmembrane region" description="Helical" evidence="7">
    <location>
        <begin position="272"/>
        <end position="288"/>
    </location>
</feature>
<feature type="transmembrane region" description="Helical" evidence="7">
    <location>
        <begin position="108"/>
        <end position="129"/>
    </location>
</feature>
<evidence type="ECO:0000256" key="5">
    <source>
        <dbReference type="ARBA" id="ARBA00022989"/>
    </source>
</evidence>
<reference evidence="9" key="1">
    <citation type="submission" date="2019-12" db="EMBL/GenBank/DDBJ databases">
        <authorList>
            <person name="zhang j."/>
            <person name="sun C.M."/>
        </authorList>
    </citation>
    <scope>NUCLEOTIDE SEQUENCE</scope>
    <source>
        <strain evidence="9">NS-1</strain>
    </source>
</reference>
<dbReference type="Proteomes" id="UP000665020">
    <property type="component" value="Chromosome"/>
</dbReference>
<evidence type="ECO:0000256" key="1">
    <source>
        <dbReference type="ARBA" id="ARBA00004651"/>
    </source>
</evidence>
<evidence type="ECO:0000256" key="7">
    <source>
        <dbReference type="SAM" id="Phobius"/>
    </source>
</evidence>
<proteinExistence type="predicted"/>
<dbReference type="CDD" id="cd17473">
    <property type="entry name" value="MFS_arabinose_efflux_permease_like"/>
    <property type="match status" value="1"/>
</dbReference>
<dbReference type="InterPro" id="IPR036259">
    <property type="entry name" value="MFS_trans_sf"/>
</dbReference>
<feature type="transmembrane region" description="Helical" evidence="7">
    <location>
        <begin position="168"/>
        <end position="188"/>
    </location>
</feature>
<comment type="subcellular location">
    <subcellularLocation>
        <location evidence="1">Cell membrane</location>
        <topology evidence="1">Multi-pass membrane protein</topology>
    </subcellularLocation>
</comment>
<evidence type="ECO:0000256" key="3">
    <source>
        <dbReference type="ARBA" id="ARBA00022475"/>
    </source>
</evidence>
<evidence type="ECO:0000313" key="9">
    <source>
        <dbReference type="EMBL" id="QTL97443.1"/>
    </source>
</evidence>
<dbReference type="PROSITE" id="PS50850">
    <property type="entry name" value="MFS"/>
    <property type="match status" value="1"/>
</dbReference>
<feature type="transmembrane region" description="Helical" evidence="7">
    <location>
        <begin position="235"/>
        <end position="260"/>
    </location>
</feature>
<feature type="transmembrane region" description="Helical" evidence="7">
    <location>
        <begin position="294"/>
        <end position="314"/>
    </location>
</feature>
<feature type="transmembrane region" description="Helical" evidence="7">
    <location>
        <begin position="79"/>
        <end position="102"/>
    </location>
</feature>
<evidence type="ECO:0000259" key="8">
    <source>
        <dbReference type="PROSITE" id="PS50850"/>
    </source>
</evidence>
<dbReference type="GO" id="GO:0022857">
    <property type="term" value="F:transmembrane transporter activity"/>
    <property type="evidence" value="ECO:0007669"/>
    <property type="project" value="InterPro"/>
</dbReference>
<evidence type="ECO:0000313" key="10">
    <source>
        <dbReference type="Proteomes" id="UP000665020"/>
    </source>
</evidence>
<evidence type="ECO:0000256" key="6">
    <source>
        <dbReference type="ARBA" id="ARBA00023136"/>
    </source>
</evidence>
<feature type="transmembrane region" description="Helical" evidence="7">
    <location>
        <begin position="359"/>
        <end position="377"/>
    </location>
</feature>
<feature type="transmembrane region" description="Helical" evidence="7">
    <location>
        <begin position="326"/>
        <end position="347"/>
    </location>
</feature>
<protein>
    <submittedName>
        <fullName evidence="9">MFS transporter</fullName>
    </submittedName>
</protein>
<feature type="transmembrane region" description="Helical" evidence="7">
    <location>
        <begin position="141"/>
        <end position="162"/>
    </location>
</feature>
<keyword evidence="3" id="KW-1003">Cell membrane</keyword>
<keyword evidence="4 7" id="KW-0812">Transmembrane</keyword>
<gene>
    <name evidence="9" type="ORF">GM661_05320</name>
</gene>
<feature type="transmembrane region" description="Helical" evidence="7">
    <location>
        <begin position="209"/>
        <end position="229"/>
    </location>
</feature>
<dbReference type="SUPFAM" id="SSF103473">
    <property type="entry name" value="MFS general substrate transporter"/>
    <property type="match status" value="1"/>
</dbReference>
<sequence length="389" mass="42589">MSKIENKDNNKIKLTILSLSLITVMSGAAVSPALGPIANYFHNAAPLLIKLIITIPSLFIILTSLLFSLIANKFSTKSIAILGLILYIVGGCCAGLVNNIYLLLVFRIILGIGVGLIMPLSTGLISYLFDKNEQSTLMGYSSAMNNIGGVIALAVSGLLVAINWRYSFIVYLLGLLVMVMVIIFLPAVNIKSSRSSLDKSSTLKILPHISAMFIVMLIFYALPANFSIIMTKQRLIPTSLIGVLMSIQNIFAFLAGMILSKIIKKFADKTKYLAIFMLFLGYLILSFTNNVYAIILALLAIGIGFGIIVPLLNLQISLNIVKEKAPAAMALMVSMLYLGQFLSPIILDLIKNIFNLQDIKAPFFIATIISMIFLFCLKKIPVQYTKLEN</sequence>
<dbReference type="InterPro" id="IPR020846">
    <property type="entry name" value="MFS_dom"/>
</dbReference>
<dbReference type="PANTHER" id="PTHR43124">
    <property type="entry name" value="PURINE EFFLUX PUMP PBUE"/>
    <property type="match status" value="1"/>
</dbReference>
<organism evidence="9 10">
    <name type="scientific">Iocasia fonsfrigidae</name>
    <dbReference type="NCBI Taxonomy" id="2682810"/>
    <lineage>
        <taxon>Bacteria</taxon>
        <taxon>Bacillati</taxon>
        <taxon>Bacillota</taxon>
        <taxon>Clostridia</taxon>
        <taxon>Halanaerobiales</taxon>
        <taxon>Halanaerobiaceae</taxon>
        <taxon>Iocasia</taxon>
    </lineage>
</organism>
<keyword evidence="5 7" id="KW-1133">Transmembrane helix</keyword>
<keyword evidence="6 7" id="KW-0472">Membrane</keyword>
<evidence type="ECO:0000256" key="2">
    <source>
        <dbReference type="ARBA" id="ARBA00022448"/>
    </source>
</evidence>